<dbReference type="AlphaFoldDB" id="A0A7L8AGB2"/>
<dbReference type="InterPro" id="IPR008971">
    <property type="entry name" value="HSP40/DnaJ_pept-bd"/>
</dbReference>
<accession>A0A7L8AGB2</accession>
<organism evidence="7 8">
    <name type="scientific">Polaribacter haliotis</name>
    <dbReference type="NCBI Taxonomy" id="1888915"/>
    <lineage>
        <taxon>Bacteria</taxon>
        <taxon>Pseudomonadati</taxon>
        <taxon>Bacteroidota</taxon>
        <taxon>Flavobacteriia</taxon>
        <taxon>Flavobacteriales</taxon>
        <taxon>Flavobacteriaceae</taxon>
    </lineage>
</organism>
<evidence type="ECO:0000256" key="1">
    <source>
        <dbReference type="ARBA" id="ARBA00022723"/>
    </source>
</evidence>
<dbReference type="GO" id="GO:0008270">
    <property type="term" value="F:zinc ion binding"/>
    <property type="evidence" value="ECO:0007669"/>
    <property type="project" value="UniProtKB-KW"/>
</dbReference>
<reference evidence="7 8" key="1">
    <citation type="journal article" date="2016" name="Int. J. Syst. Evol. Microbiol.">
        <title>Polaribacter haliotis sp. nov., isolated from the gut of abalone Haliotis discus hannai.</title>
        <authorList>
            <person name="Kim Y.O."/>
            <person name="Park I.S."/>
            <person name="Park S."/>
            <person name="Nam B.H."/>
            <person name="Park J.M."/>
            <person name="Kim D.G."/>
            <person name="Yoon J.H."/>
        </authorList>
    </citation>
    <scope>NUCLEOTIDE SEQUENCE [LARGE SCALE GENOMIC DNA]</scope>
    <source>
        <strain evidence="7 8">KCTC 52418</strain>
    </source>
</reference>
<dbReference type="CDD" id="cd10747">
    <property type="entry name" value="DnaJ_C"/>
    <property type="match status" value="1"/>
</dbReference>
<sequence length="190" mass="21080">MFGGGQSARGQQRTQSGGDIQAEMPITLLEAYEGSKRTFKINTDNLRITIKPGSYDGQQLKIKGKGQPGFKGGNRGDLHIILKVEPDNRFERKNDNLLYTTSIGLYTAILGGKIEIPTLTGIVKITVPKESETGKTLKLKGKGMPIYGKALQYGDLLVKLTINLPKNITKEEEDLFKKLQFLREKQTVNK</sequence>
<feature type="region of interest" description="Disordered" evidence="5">
    <location>
        <begin position="1"/>
        <end position="20"/>
    </location>
</feature>
<evidence type="ECO:0000256" key="5">
    <source>
        <dbReference type="SAM" id="MobiDB-lite"/>
    </source>
</evidence>
<dbReference type="Pfam" id="PF01556">
    <property type="entry name" value="DnaJ_C"/>
    <property type="match status" value="1"/>
</dbReference>
<dbReference type="GO" id="GO:0042026">
    <property type="term" value="P:protein refolding"/>
    <property type="evidence" value="ECO:0007669"/>
    <property type="project" value="TreeGrafter"/>
</dbReference>
<evidence type="ECO:0000256" key="2">
    <source>
        <dbReference type="ARBA" id="ARBA00022737"/>
    </source>
</evidence>
<dbReference type="Gene3D" id="2.60.260.20">
    <property type="entry name" value="Urease metallochaperone UreE, N-terminal domain"/>
    <property type="match status" value="2"/>
</dbReference>
<feature type="domain" description="Chaperone DnaJ C-terminal" evidence="6">
    <location>
        <begin position="20"/>
        <end position="165"/>
    </location>
</feature>
<dbReference type="EMBL" id="CP061813">
    <property type="protein sequence ID" value="QOD61000.1"/>
    <property type="molecule type" value="Genomic_DNA"/>
</dbReference>
<dbReference type="SUPFAM" id="SSF49493">
    <property type="entry name" value="HSP40/DnaJ peptide-binding domain"/>
    <property type="match status" value="2"/>
</dbReference>
<feature type="compositionally biased region" description="Polar residues" evidence="5">
    <location>
        <begin position="8"/>
        <end position="18"/>
    </location>
</feature>
<evidence type="ECO:0000256" key="4">
    <source>
        <dbReference type="ARBA" id="ARBA00022833"/>
    </source>
</evidence>
<keyword evidence="8" id="KW-1185">Reference proteome</keyword>
<evidence type="ECO:0000313" key="7">
    <source>
        <dbReference type="EMBL" id="QOD61000.1"/>
    </source>
</evidence>
<dbReference type="KEGG" id="phal:H9I45_00760"/>
<dbReference type="InterPro" id="IPR002939">
    <property type="entry name" value="DnaJ_C"/>
</dbReference>
<evidence type="ECO:0000256" key="3">
    <source>
        <dbReference type="ARBA" id="ARBA00022771"/>
    </source>
</evidence>
<proteinExistence type="predicted"/>
<keyword evidence="4" id="KW-0862">Zinc</keyword>
<gene>
    <name evidence="7" type="ORF">H9I45_00760</name>
</gene>
<dbReference type="FunFam" id="2.60.260.20:FF:000005">
    <property type="entry name" value="Chaperone protein dnaJ 1, mitochondrial"/>
    <property type="match status" value="1"/>
</dbReference>
<keyword evidence="2" id="KW-0677">Repeat</keyword>
<dbReference type="RefSeq" id="WP_088355081.1">
    <property type="nucleotide sequence ID" value="NZ_CP061813.1"/>
</dbReference>
<keyword evidence="3" id="KW-0863">Zinc-finger</keyword>
<evidence type="ECO:0000259" key="6">
    <source>
        <dbReference type="Pfam" id="PF01556"/>
    </source>
</evidence>
<dbReference type="OrthoDB" id="9779889at2"/>
<keyword evidence="1" id="KW-0479">Metal-binding</keyword>
<protein>
    <recommendedName>
        <fullName evidence="6">Chaperone DnaJ C-terminal domain-containing protein</fullName>
    </recommendedName>
</protein>
<dbReference type="GO" id="GO:0051082">
    <property type="term" value="F:unfolded protein binding"/>
    <property type="evidence" value="ECO:0007669"/>
    <property type="project" value="InterPro"/>
</dbReference>
<evidence type="ECO:0000313" key="8">
    <source>
        <dbReference type="Proteomes" id="UP000516764"/>
    </source>
</evidence>
<dbReference type="PANTHER" id="PTHR43096:SF10">
    <property type="entry name" value="CHAPERONE PROTEIN DNAJ A6, CHLOROPLASTIC"/>
    <property type="match status" value="1"/>
</dbReference>
<dbReference type="PANTHER" id="PTHR43096">
    <property type="entry name" value="DNAJ HOMOLOG 1, MITOCHONDRIAL-RELATED"/>
    <property type="match status" value="1"/>
</dbReference>
<dbReference type="Proteomes" id="UP000516764">
    <property type="component" value="Chromosome"/>
</dbReference>
<dbReference type="GO" id="GO:0005737">
    <property type="term" value="C:cytoplasm"/>
    <property type="evidence" value="ECO:0007669"/>
    <property type="project" value="TreeGrafter"/>
</dbReference>
<name>A0A7L8AGB2_9FLAO</name>